<gene>
    <name evidence="3" type="ORF">C8Q69DRAFT_74542</name>
</gene>
<dbReference type="STRING" id="264951.A0A443HM49"/>
<dbReference type="Gene3D" id="3.40.50.1820">
    <property type="entry name" value="alpha/beta hydrolase"/>
    <property type="match status" value="1"/>
</dbReference>
<evidence type="ECO:0000313" key="4">
    <source>
        <dbReference type="Proteomes" id="UP000283841"/>
    </source>
</evidence>
<comment type="caution">
    <text evidence="3">The sequence shown here is derived from an EMBL/GenBank/DDBJ whole genome shotgun (WGS) entry which is preliminary data.</text>
</comment>
<name>A0A443HM49_BYSSP</name>
<protein>
    <submittedName>
        <fullName evidence="3">Alpha/Beta hydrolase protein</fullName>
    </submittedName>
</protein>
<evidence type="ECO:0000259" key="2">
    <source>
        <dbReference type="Pfam" id="PF07859"/>
    </source>
</evidence>
<dbReference type="AlphaFoldDB" id="A0A443HM49"/>
<evidence type="ECO:0000256" key="1">
    <source>
        <dbReference type="ARBA" id="ARBA00022801"/>
    </source>
</evidence>
<dbReference type="RefSeq" id="XP_028482539.1">
    <property type="nucleotide sequence ID" value="XM_028633987.1"/>
</dbReference>
<dbReference type="GeneID" id="39603264"/>
<dbReference type="EMBL" id="RCNU01000011">
    <property type="protein sequence ID" value="RWQ92894.1"/>
    <property type="molecule type" value="Genomic_DNA"/>
</dbReference>
<dbReference type="InterPro" id="IPR029058">
    <property type="entry name" value="AB_hydrolase_fold"/>
</dbReference>
<accession>A0A443HM49</accession>
<dbReference type="VEuPathDB" id="FungiDB:C8Q69DRAFT_74542"/>
<proteinExistence type="predicted"/>
<dbReference type="GO" id="GO:0016787">
    <property type="term" value="F:hydrolase activity"/>
    <property type="evidence" value="ECO:0007669"/>
    <property type="project" value="UniProtKB-KW"/>
</dbReference>
<reference evidence="3 4" key="1">
    <citation type="journal article" date="2018" name="Front. Microbiol.">
        <title>Genomic and genetic insights into a cosmopolitan fungus, Paecilomyces variotii (Eurotiales).</title>
        <authorList>
            <person name="Urquhart A.S."/>
            <person name="Mondo S.J."/>
            <person name="Makela M.R."/>
            <person name="Hane J.K."/>
            <person name="Wiebenga A."/>
            <person name="He G."/>
            <person name="Mihaltcheva S."/>
            <person name="Pangilinan J."/>
            <person name="Lipzen A."/>
            <person name="Barry K."/>
            <person name="de Vries R.P."/>
            <person name="Grigoriev I.V."/>
            <person name="Idnurm A."/>
        </authorList>
    </citation>
    <scope>NUCLEOTIDE SEQUENCE [LARGE SCALE GENOMIC DNA]</scope>
    <source>
        <strain evidence="3 4">CBS 101075</strain>
    </source>
</reference>
<feature type="domain" description="Alpha/beta hydrolase fold-3" evidence="2">
    <location>
        <begin position="120"/>
        <end position="333"/>
    </location>
</feature>
<dbReference type="Pfam" id="PF07859">
    <property type="entry name" value="Abhydrolase_3"/>
    <property type="match status" value="1"/>
</dbReference>
<sequence>MSTGVSQQEKDGSPPSLTLCQWLHLIGKVARSLCIIILRSIAAPFRLPKGQTCSRYVRYEGMRVFQTALSAVEKQNALPSTESTCRRFSRKRGLSQKDVQLPDGTKVHWIGSPDAPRVIAYFHGGGYAAPALSQHISFLYDNVSRYRDVSILVLSYDLASETKNHYPRQLRQAVSMLNYLINEANKMPSNISLVGNSAGCHLMLGLLLHISHPSPLAPSLEIPGQLYQAILTSPWVTFDVSARSMETNKDKDIICPSALAYWGQNVLSGAKVDPWNTPLSAPRQWWSDLKVGDILILYGGDEVMHDDVAEFSSILKAAHPRTTVYELPGECHEQVLINDLLHLNMEPLSGKIFSDWMEEHLRDGKS</sequence>
<keyword evidence="1 3" id="KW-0378">Hydrolase</keyword>
<dbReference type="Proteomes" id="UP000283841">
    <property type="component" value="Unassembled WGS sequence"/>
</dbReference>
<dbReference type="PANTHER" id="PTHR48081:SF31">
    <property type="entry name" value="STERYL ACETYL HYDROLASE MUG81-RELATED"/>
    <property type="match status" value="1"/>
</dbReference>
<evidence type="ECO:0000313" key="3">
    <source>
        <dbReference type="EMBL" id="RWQ92894.1"/>
    </source>
</evidence>
<dbReference type="PANTHER" id="PTHR48081">
    <property type="entry name" value="AB HYDROLASE SUPERFAMILY PROTEIN C4A8.06C"/>
    <property type="match status" value="1"/>
</dbReference>
<dbReference type="SUPFAM" id="SSF53474">
    <property type="entry name" value="alpha/beta-Hydrolases"/>
    <property type="match status" value="1"/>
</dbReference>
<dbReference type="InterPro" id="IPR013094">
    <property type="entry name" value="AB_hydrolase_3"/>
</dbReference>
<organism evidence="3 4">
    <name type="scientific">Byssochlamys spectabilis</name>
    <name type="common">Paecilomyces variotii</name>
    <dbReference type="NCBI Taxonomy" id="264951"/>
    <lineage>
        <taxon>Eukaryota</taxon>
        <taxon>Fungi</taxon>
        <taxon>Dikarya</taxon>
        <taxon>Ascomycota</taxon>
        <taxon>Pezizomycotina</taxon>
        <taxon>Eurotiomycetes</taxon>
        <taxon>Eurotiomycetidae</taxon>
        <taxon>Eurotiales</taxon>
        <taxon>Thermoascaceae</taxon>
        <taxon>Paecilomyces</taxon>
    </lineage>
</organism>
<keyword evidence="4" id="KW-1185">Reference proteome</keyword>
<dbReference type="InterPro" id="IPR050300">
    <property type="entry name" value="GDXG_lipolytic_enzyme"/>
</dbReference>